<organism evidence="5 6">
    <name type="scientific">Dactylosporangium cerinum</name>
    <dbReference type="NCBI Taxonomy" id="1434730"/>
    <lineage>
        <taxon>Bacteria</taxon>
        <taxon>Bacillati</taxon>
        <taxon>Actinomycetota</taxon>
        <taxon>Actinomycetes</taxon>
        <taxon>Micromonosporales</taxon>
        <taxon>Micromonosporaceae</taxon>
        <taxon>Dactylosporangium</taxon>
    </lineage>
</organism>
<dbReference type="PANTHER" id="PTHR38011">
    <property type="entry name" value="DIHYDROFOLATE REDUCTASE FAMILY PROTEIN (AFU_ORTHOLOGUE AFUA_8G06820)"/>
    <property type="match status" value="1"/>
</dbReference>
<accession>A0ABV9W7K6</accession>
<dbReference type="Gene3D" id="3.40.430.10">
    <property type="entry name" value="Dihydrofolate Reductase, subunit A"/>
    <property type="match status" value="1"/>
</dbReference>
<comment type="caution">
    <text evidence="5">The sequence shown here is derived from an EMBL/GenBank/DDBJ whole genome shotgun (WGS) entry which is preliminary data.</text>
</comment>
<protein>
    <submittedName>
        <fullName evidence="5">RibD family protein</fullName>
    </submittedName>
</protein>
<feature type="domain" description="Bacterial bifunctional deaminase-reductase C-terminal" evidence="4">
    <location>
        <begin position="5"/>
        <end position="218"/>
    </location>
</feature>
<evidence type="ECO:0000256" key="3">
    <source>
        <dbReference type="ARBA" id="ARBA00023002"/>
    </source>
</evidence>
<keyword evidence="3" id="KW-0560">Oxidoreductase</keyword>
<name>A0ABV9W7K6_9ACTN</name>
<sequence>MRERPYVLLSCAMSIDGYIHDATETRLLLSNDADFDRVDAVRAGCDAILVGAHTIRQDNPRLLVRSPDRRAARAARGLPPSPAKVTLTAHGDLDPDAAFFTAGDVDKIVYCASPVVEQTCARLGRVATVVDAGKVIDLFDLLADLAERGIRRLMVEGGSSMHTQFLTAGLADEAQLVVAPFFVGNSKAPRFVGDGDFPWNAGCRATLMDVQQIEDVVLLRYALSDRYGARGGA</sequence>
<dbReference type="InterPro" id="IPR024072">
    <property type="entry name" value="DHFR-like_dom_sf"/>
</dbReference>
<dbReference type="PANTHER" id="PTHR38011:SF7">
    <property type="entry name" value="2,5-DIAMINO-6-RIBOSYLAMINO-4(3H)-PYRIMIDINONE 5'-PHOSPHATE REDUCTASE"/>
    <property type="match status" value="1"/>
</dbReference>
<keyword evidence="2" id="KW-0521">NADP</keyword>
<gene>
    <name evidence="5" type="ORF">ACFPIJ_43405</name>
</gene>
<dbReference type="Proteomes" id="UP001595912">
    <property type="component" value="Unassembled WGS sequence"/>
</dbReference>
<evidence type="ECO:0000259" key="4">
    <source>
        <dbReference type="Pfam" id="PF01872"/>
    </source>
</evidence>
<evidence type="ECO:0000256" key="2">
    <source>
        <dbReference type="ARBA" id="ARBA00022857"/>
    </source>
</evidence>
<dbReference type="Pfam" id="PF01872">
    <property type="entry name" value="RibD_C"/>
    <property type="match status" value="1"/>
</dbReference>
<keyword evidence="6" id="KW-1185">Reference proteome</keyword>
<proteinExistence type="predicted"/>
<evidence type="ECO:0000256" key="1">
    <source>
        <dbReference type="ARBA" id="ARBA00005104"/>
    </source>
</evidence>
<evidence type="ECO:0000313" key="6">
    <source>
        <dbReference type="Proteomes" id="UP001595912"/>
    </source>
</evidence>
<reference evidence="6" key="1">
    <citation type="journal article" date="2019" name="Int. J. Syst. Evol. Microbiol.">
        <title>The Global Catalogue of Microorganisms (GCM) 10K type strain sequencing project: providing services to taxonomists for standard genome sequencing and annotation.</title>
        <authorList>
            <consortium name="The Broad Institute Genomics Platform"/>
            <consortium name="The Broad Institute Genome Sequencing Center for Infectious Disease"/>
            <person name="Wu L."/>
            <person name="Ma J."/>
        </authorList>
    </citation>
    <scope>NUCLEOTIDE SEQUENCE [LARGE SCALE GENOMIC DNA]</scope>
    <source>
        <strain evidence="6">CGMCC 4.7152</strain>
    </source>
</reference>
<dbReference type="InterPro" id="IPR050765">
    <property type="entry name" value="Riboflavin_Biosynth_HTPR"/>
</dbReference>
<dbReference type="EMBL" id="JBHSIU010000066">
    <property type="protein sequence ID" value="MFC5004661.1"/>
    <property type="molecule type" value="Genomic_DNA"/>
</dbReference>
<dbReference type="RefSeq" id="WP_380124765.1">
    <property type="nucleotide sequence ID" value="NZ_JBHSIU010000066.1"/>
</dbReference>
<dbReference type="SUPFAM" id="SSF53597">
    <property type="entry name" value="Dihydrofolate reductase-like"/>
    <property type="match status" value="1"/>
</dbReference>
<evidence type="ECO:0000313" key="5">
    <source>
        <dbReference type="EMBL" id="MFC5004661.1"/>
    </source>
</evidence>
<dbReference type="InterPro" id="IPR002734">
    <property type="entry name" value="RibDG_C"/>
</dbReference>
<comment type="pathway">
    <text evidence="1">Cofactor biosynthesis; riboflavin biosynthesis.</text>
</comment>